<comment type="caution">
    <text evidence="1">The sequence shown here is derived from an EMBL/GenBank/DDBJ whole genome shotgun (WGS) entry which is preliminary data.</text>
</comment>
<dbReference type="Proteomes" id="UP000283269">
    <property type="component" value="Unassembled WGS sequence"/>
</dbReference>
<dbReference type="InParanoid" id="A0A409XBK5"/>
<dbReference type="AlphaFoldDB" id="A0A409XBK5"/>
<reference evidence="1 2" key="1">
    <citation type="journal article" date="2018" name="Evol. Lett.">
        <title>Horizontal gene cluster transfer increased hallucinogenic mushroom diversity.</title>
        <authorList>
            <person name="Reynolds H.T."/>
            <person name="Vijayakumar V."/>
            <person name="Gluck-Thaler E."/>
            <person name="Korotkin H.B."/>
            <person name="Matheny P.B."/>
            <person name="Slot J.C."/>
        </authorList>
    </citation>
    <scope>NUCLEOTIDE SEQUENCE [LARGE SCALE GENOMIC DNA]</scope>
    <source>
        <strain evidence="1 2">2631</strain>
    </source>
</reference>
<dbReference type="EMBL" id="NHYD01002153">
    <property type="protein sequence ID" value="PPQ88104.1"/>
    <property type="molecule type" value="Genomic_DNA"/>
</dbReference>
<protein>
    <submittedName>
        <fullName evidence="1">Uncharacterized protein</fullName>
    </submittedName>
</protein>
<accession>A0A409XBK5</accession>
<evidence type="ECO:0000313" key="2">
    <source>
        <dbReference type="Proteomes" id="UP000283269"/>
    </source>
</evidence>
<gene>
    <name evidence="1" type="ORF">CVT25_014401</name>
</gene>
<name>A0A409XBK5_PSICY</name>
<sequence length="100" mass="11174">MYSASDLLETTIGGFRKLKLYGSNDSLEMKMESYMQRLVPNDHRSSFATPPLYRVATPLKHYSTMTDIADTPQINDALVLPLEVVEAVMDIAVETLDPPP</sequence>
<evidence type="ECO:0000313" key="1">
    <source>
        <dbReference type="EMBL" id="PPQ88104.1"/>
    </source>
</evidence>
<keyword evidence="2" id="KW-1185">Reference proteome</keyword>
<proteinExistence type="predicted"/>
<organism evidence="1 2">
    <name type="scientific">Psilocybe cyanescens</name>
    <dbReference type="NCBI Taxonomy" id="93625"/>
    <lineage>
        <taxon>Eukaryota</taxon>
        <taxon>Fungi</taxon>
        <taxon>Dikarya</taxon>
        <taxon>Basidiomycota</taxon>
        <taxon>Agaricomycotina</taxon>
        <taxon>Agaricomycetes</taxon>
        <taxon>Agaricomycetidae</taxon>
        <taxon>Agaricales</taxon>
        <taxon>Agaricineae</taxon>
        <taxon>Strophariaceae</taxon>
        <taxon>Psilocybe</taxon>
    </lineage>
</organism>